<dbReference type="AlphaFoldDB" id="M7BBJ1"/>
<dbReference type="Proteomes" id="UP000031443">
    <property type="component" value="Unassembled WGS sequence"/>
</dbReference>
<protein>
    <submittedName>
        <fullName evidence="1">Uncharacterized protein</fullName>
    </submittedName>
</protein>
<evidence type="ECO:0000313" key="2">
    <source>
        <dbReference type="Proteomes" id="UP000031443"/>
    </source>
</evidence>
<dbReference type="EMBL" id="KB538130">
    <property type="protein sequence ID" value="EMP32930.1"/>
    <property type="molecule type" value="Genomic_DNA"/>
</dbReference>
<organism evidence="1 2">
    <name type="scientific">Chelonia mydas</name>
    <name type="common">Green sea-turtle</name>
    <name type="synonym">Chelonia agassizi</name>
    <dbReference type="NCBI Taxonomy" id="8469"/>
    <lineage>
        <taxon>Eukaryota</taxon>
        <taxon>Metazoa</taxon>
        <taxon>Chordata</taxon>
        <taxon>Craniata</taxon>
        <taxon>Vertebrata</taxon>
        <taxon>Euteleostomi</taxon>
        <taxon>Archelosauria</taxon>
        <taxon>Testudinata</taxon>
        <taxon>Testudines</taxon>
        <taxon>Cryptodira</taxon>
        <taxon>Durocryptodira</taxon>
        <taxon>Americhelydia</taxon>
        <taxon>Chelonioidea</taxon>
        <taxon>Cheloniidae</taxon>
        <taxon>Chelonia</taxon>
    </lineage>
</organism>
<reference evidence="2" key="1">
    <citation type="journal article" date="2013" name="Nat. Genet.">
        <title>The draft genomes of soft-shell turtle and green sea turtle yield insights into the development and evolution of the turtle-specific body plan.</title>
        <authorList>
            <person name="Wang Z."/>
            <person name="Pascual-Anaya J."/>
            <person name="Zadissa A."/>
            <person name="Li W."/>
            <person name="Niimura Y."/>
            <person name="Huang Z."/>
            <person name="Li C."/>
            <person name="White S."/>
            <person name="Xiong Z."/>
            <person name="Fang D."/>
            <person name="Wang B."/>
            <person name="Ming Y."/>
            <person name="Chen Y."/>
            <person name="Zheng Y."/>
            <person name="Kuraku S."/>
            <person name="Pignatelli M."/>
            <person name="Herrero J."/>
            <person name="Beal K."/>
            <person name="Nozawa M."/>
            <person name="Li Q."/>
            <person name="Wang J."/>
            <person name="Zhang H."/>
            <person name="Yu L."/>
            <person name="Shigenobu S."/>
            <person name="Wang J."/>
            <person name="Liu J."/>
            <person name="Flicek P."/>
            <person name="Searle S."/>
            <person name="Wang J."/>
            <person name="Kuratani S."/>
            <person name="Yin Y."/>
            <person name="Aken B."/>
            <person name="Zhang G."/>
            <person name="Irie N."/>
        </authorList>
    </citation>
    <scope>NUCLEOTIDE SEQUENCE [LARGE SCALE GENOMIC DNA]</scope>
</reference>
<sequence>MDPALLTNMLLALTNMSQVAVDLFLKQRRQEKCDMDLATCSSYDTSLLMAFMDMFTTVECHFEAQETSTERWDHTVMHIWDDKQWLQNFWMRKATFMGKKQQGVLVAP</sequence>
<evidence type="ECO:0000313" key="1">
    <source>
        <dbReference type="EMBL" id="EMP32930.1"/>
    </source>
</evidence>
<gene>
    <name evidence="1" type="ORF">UY3_09940</name>
</gene>
<name>M7BBJ1_CHEMY</name>
<proteinExistence type="predicted"/>
<accession>M7BBJ1</accession>
<keyword evidence="2" id="KW-1185">Reference proteome</keyword>